<protein>
    <recommendedName>
        <fullName evidence="3">NTF2-like domain-containing protein</fullName>
    </recommendedName>
</protein>
<sequence length="214" mass="23286">MKYTAVLSALALVSSAYAVPHQPYDNQQGSVPGHSMVSATGKSQMGQCLSSQEAQQWLQKFLGVFSKTDPNRMQTANQIIADNFAVYSNSIRSLQGQPLNGQPAIGSKQEWISNGANAPTIRGIETRDVIVGCDKIVWHWSFQGVGAALYQTNGFNLFHMVRRGKQLQSNRFDIEFDSIAWGLNTGLGVTYRNGTQARGSGSGGRQSQGGRLEE</sequence>
<dbReference type="InterPro" id="IPR058645">
    <property type="entry name" value="NTF2-like_dom_7"/>
</dbReference>
<keyword evidence="5" id="KW-1185">Reference proteome</keyword>
<feature type="signal peptide" evidence="2">
    <location>
        <begin position="1"/>
        <end position="18"/>
    </location>
</feature>
<reference evidence="4" key="1">
    <citation type="submission" date="2020-04" db="EMBL/GenBank/DDBJ databases">
        <title>Draft genome resource of the tomato pathogen Pseudocercospora fuligena.</title>
        <authorList>
            <person name="Zaccaron A."/>
        </authorList>
    </citation>
    <scope>NUCLEOTIDE SEQUENCE</scope>
    <source>
        <strain evidence="4">PF001</strain>
    </source>
</reference>
<evidence type="ECO:0000259" key="3">
    <source>
        <dbReference type="Pfam" id="PF26534"/>
    </source>
</evidence>
<accession>A0A8H6VP65</accession>
<feature type="chain" id="PRO_5034470921" description="NTF2-like domain-containing protein" evidence="2">
    <location>
        <begin position="19"/>
        <end position="214"/>
    </location>
</feature>
<evidence type="ECO:0000313" key="5">
    <source>
        <dbReference type="Proteomes" id="UP000660729"/>
    </source>
</evidence>
<dbReference type="Proteomes" id="UP000660729">
    <property type="component" value="Unassembled WGS sequence"/>
</dbReference>
<dbReference type="EMBL" id="JABCIY010000070">
    <property type="protein sequence ID" value="KAF7193850.1"/>
    <property type="molecule type" value="Genomic_DNA"/>
</dbReference>
<dbReference type="OrthoDB" id="5596743at2759"/>
<proteinExistence type="predicted"/>
<evidence type="ECO:0000256" key="1">
    <source>
        <dbReference type="SAM" id="MobiDB-lite"/>
    </source>
</evidence>
<feature type="domain" description="NTF2-like" evidence="3">
    <location>
        <begin position="47"/>
        <end position="186"/>
    </location>
</feature>
<keyword evidence="2" id="KW-0732">Signal</keyword>
<name>A0A8H6VP65_9PEZI</name>
<organism evidence="4 5">
    <name type="scientific">Pseudocercospora fuligena</name>
    <dbReference type="NCBI Taxonomy" id="685502"/>
    <lineage>
        <taxon>Eukaryota</taxon>
        <taxon>Fungi</taxon>
        <taxon>Dikarya</taxon>
        <taxon>Ascomycota</taxon>
        <taxon>Pezizomycotina</taxon>
        <taxon>Dothideomycetes</taxon>
        <taxon>Dothideomycetidae</taxon>
        <taxon>Mycosphaerellales</taxon>
        <taxon>Mycosphaerellaceae</taxon>
        <taxon>Pseudocercospora</taxon>
    </lineage>
</organism>
<dbReference type="Pfam" id="PF26534">
    <property type="entry name" value="NTF2_7"/>
    <property type="match status" value="1"/>
</dbReference>
<dbReference type="AlphaFoldDB" id="A0A8H6VP65"/>
<evidence type="ECO:0000256" key="2">
    <source>
        <dbReference type="SAM" id="SignalP"/>
    </source>
</evidence>
<evidence type="ECO:0000313" key="4">
    <source>
        <dbReference type="EMBL" id="KAF7193850.1"/>
    </source>
</evidence>
<gene>
    <name evidence="4" type="ORF">HII31_04740</name>
</gene>
<comment type="caution">
    <text evidence="4">The sequence shown here is derived from an EMBL/GenBank/DDBJ whole genome shotgun (WGS) entry which is preliminary data.</text>
</comment>
<feature type="region of interest" description="Disordered" evidence="1">
    <location>
        <begin position="194"/>
        <end position="214"/>
    </location>
</feature>